<dbReference type="Gene3D" id="3.40.109.10">
    <property type="entry name" value="NADH Oxidase"/>
    <property type="match status" value="1"/>
</dbReference>
<reference evidence="2" key="2">
    <citation type="submission" date="2020-09" db="EMBL/GenBank/DDBJ databases">
        <authorList>
            <person name="Sun Q."/>
            <person name="Ohkuma M."/>
        </authorList>
    </citation>
    <scope>NUCLEOTIDE SEQUENCE</scope>
    <source>
        <strain evidence="2">JCM 3131</strain>
    </source>
</reference>
<dbReference type="AlphaFoldDB" id="A0A918BRQ2"/>
<keyword evidence="3" id="KW-1185">Reference proteome</keyword>
<dbReference type="Pfam" id="PF00881">
    <property type="entry name" value="Nitroreductase"/>
    <property type="match status" value="1"/>
</dbReference>
<sequence>MHATHRLDLDATAQDLLFRQAYTADRFTDEPVPDGTVRAVYDLVRHGPTAFNQQPLRICLLRSPESRQRLAAHLSRSNREKTVRAPLTALLAVDNEFHRRLPDQFPRFPAAVDLFSEKRALRERSARLNGALQAAYFIIGIRAAGLAAGPMSGYDEDGVNREFFPDGTWSTLLVVNLGRPAVAGSRSRGPRLTYEEVCTVL</sequence>
<comment type="caution">
    <text evidence="2">The sequence shown here is derived from an EMBL/GenBank/DDBJ whole genome shotgun (WGS) entry which is preliminary data.</text>
</comment>
<evidence type="ECO:0000313" key="2">
    <source>
        <dbReference type="EMBL" id="GGQ88783.1"/>
    </source>
</evidence>
<dbReference type="InterPro" id="IPR000415">
    <property type="entry name" value="Nitroreductase-like"/>
</dbReference>
<dbReference type="GO" id="GO:0016491">
    <property type="term" value="F:oxidoreductase activity"/>
    <property type="evidence" value="ECO:0007669"/>
    <property type="project" value="InterPro"/>
</dbReference>
<dbReference type="Proteomes" id="UP000620156">
    <property type="component" value="Unassembled WGS sequence"/>
</dbReference>
<dbReference type="PANTHER" id="PTHR43543:SF1">
    <property type="entry name" value="MALONIC SEMIALDEHYDE REDUCTASE RUTE-RELATED"/>
    <property type="match status" value="1"/>
</dbReference>
<dbReference type="RefSeq" id="WP_189220720.1">
    <property type="nucleotide sequence ID" value="NZ_BMQK01000029.1"/>
</dbReference>
<dbReference type="SUPFAM" id="SSF55469">
    <property type="entry name" value="FMN-dependent nitroreductase-like"/>
    <property type="match status" value="1"/>
</dbReference>
<evidence type="ECO:0000259" key="1">
    <source>
        <dbReference type="Pfam" id="PF00881"/>
    </source>
</evidence>
<proteinExistence type="predicted"/>
<dbReference type="NCBIfam" id="NF003768">
    <property type="entry name" value="PRK05365.1"/>
    <property type="match status" value="1"/>
</dbReference>
<organism evidence="2 3">
    <name type="scientific">Streptomyces ruber</name>
    <dbReference type="NCBI Taxonomy" id="83378"/>
    <lineage>
        <taxon>Bacteria</taxon>
        <taxon>Bacillati</taxon>
        <taxon>Actinomycetota</taxon>
        <taxon>Actinomycetes</taxon>
        <taxon>Kitasatosporales</taxon>
        <taxon>Streptomycetaceae</taxon>
        <taxon>Streptomyces</taxon>
    </lineage>
</organism>
<dbReference type="InterPro" id="IPR029479">
    <property type="entry name" value="Nitroreductase"/>
</dbReference>
<reference evidence="2" key="1">
    <citation type="journal article" date="2014" name="Int. J. Syst. Evol. Microbiol.">
        <title>Complete genome sequence of Corynebacterium casei LMG S-19264T (=DSM 44701T), isolated from a smear-ripened cheese.</title>
        <authorList>
            <consortium name="US DOE Joint Genome Institute (JGI-PGF)"/>
            <person name="Walter F."/>
            <person name="Albersmeier A."/>
            <person name="Kalinowski J."/>
            <person name="Ruckert C."/>
        </authorList>
    </citation>
    <scope>NUCLEOTIDE SEQUENCE</scope>
    <source>
        <strain evidence="2">JCM 3131</strain>
    </source>
</reference>
<name>A0A918BRQ2_9ACTN</name>
<dbReference type="EMBL" id="BMQK01000029">
    <property type="protein sequence ID" value="GGQ88783.1"/>
    <property type="molecule type" value="Genomic_DNA"/>
</dbReference>
<gene>
    <name evidence="2" type="ORF">GCM10010145_67900</name>
</gene>
<evidence type="ECO:0000313" key="3">
    <source>
        <dbReference type="Proteomes" id="UP000620156"/>
    </source>
</evidence>
<accession>A0A918BRQ2</accession>
<protein>
    <submittedName>
        <fullName evidence="2">NADH dehydrogenase/NAD(P)H nitroreductase</fullName>
    </submittedName>
</protein>
<dbReference type="PANTHER" id="PTHR43543">
    <property type="entry name" value="MALONIC SEMIALDEHYDE REDUCTASE RUTE-RELATED"/>
    <property type="match status" value="1"/>
</dbReference>
<feature type="domain" description="Nitroreductase" evidence="1">
    <location>
        <begin position="26"/>
        <end position="178"/>
    </location>
</feature>
<dbReference type="InterPro" id="IPR050461">
    <property type="entry name" value="Nitroreductase_HadB/RutE"/>
</dbReference>